<keyword evidence="1" id="KW-0812">Transmembrane</keyword>
<accession>A0ABX6JXS0</accession>
<feature type="transmembrane region" description="Helical" evidence="1">
    <location>
        <begin position="113"/>
        <end position="139"/>
    </location>
</feature>
<feature type="transmembrane region" description="Helical" evidence="1">
    <location>
        <begin position="75"/>
        <end position="93"/>
    </location>
</feature>
<sequence length="151" mass="16271">MTPTIAWTELPTGKRALVMLAFVAGVILQTSFSTWVVPGPGGVPEHLLPAIAASILLFSCLALLLLRSHLTLRSIVLSSIIATLVFAAAYALFSQLASSGPQDLIGSALTRILYYSIATGDIVVAFFLCMIVGVVVRFLHLNPERKSLRYR</sequence>
<feature type="transmembrane region" description="Helical" evidence="1">
    <location>
        <begin position="47"/>
        <end position="66"/>
    </location>
</feature>
<feature type="transmembrane region" description="Helical" evidence="1">
    <location>
        <begin position="16"/>
        <end position="35"/>
    </location>
</feature>
<proteinExistence type="predicted"/>
<evidence type="ECO:0000313" key="2">
    <source>
        <dbReference type="EMBL" id="QIM17734.1"/>
    </source>
</evidence>
<dbReference type="Proteomes" id="UP000503441">
    <property type="component" value="Chromosome"/>
</dbReference>
<protein>
    <submittedName>
        <fullName evidence="2">Uncharacterized protein</fullName>
    </submittedName>
</protein>
<gene>
    <name evidence="2" type="ORF">G7066_01665</name>
</gene>
<keyword evidence="1" id="KW-0472">Membrane</keyword>
<name>A0ABX6JXS0_9MICO</name>
<dbReference type="RefSeq" id="WP_166328551.1">
    <property type="nucleotide sequence ID" value="NZ_CP049933.1"/>
</dbReference>
<evidence type="ECO:0000313" key="3">
    <source>
        <dbReference type="Proteomes" id="UP000503441"/>
    </source>
</evidence>
<evidence type="ECO:0000256" key="1">
    <source>
        <dbReference type="SAM" id="Phobius"/>
    </source>
</evidence>
<dbReference type="EMBL" id="CP049933">
    <property type="protein sequence ID" value="QIM17734.1"/>
    <property type="molecule type" value="Genomic_DNA"/>
</dbReference>
<keyword evidence="3" id="KW-1185">Reference proteome</keyword>
<organism evidence="2 3">
    <name type="scientific">Leucobacter coleopterorum</name>
    <dbReference type="NCBI Taxonomy" id="2714933"/>
    <lineage>
        <taxon>Bacteria</taxon>
        <taxon>Bacillati</taxon>
        <taxon>Actinomycetota</taxon>
        <taxon>Actinomycetes</taxon>
        <taxon>Micrococcales</taxon>
        <taxon>Microbacteriaceae</taxon>
        <taxon>Leucobacter</taxon>
    </lineage>
</organism>
<reference evidence="2 3" key="1">
    <citation type="submission" date="2020-03" db="EMBL/GenBank/DDBJ databases">
        <title>Leucobacter sp. nov., isolated from beetles.</title>
        <authorList>
            <person name="Hyun D.-W."/>
            <person name="Bae J.-W."/>
        </authorList>
    </citation>
    <scope>NUCLEOTIDE SEQUENCE [LARGE SCALE GENOMIC DNA]</scope>
    <source>
        <strain evidence="2 3">HDW9A</strain>
    </source>
</reference>
<keyword evidence="1" id="KW-1133">Transmembrane helix</keyword>